<evidence type="ECO:0000313" key="2">
    <source>
        <dbReference type="Proteomes" id="UP000036938"/>
    </source>
</evidence>
<dbReference type="SUPFAM" id="SSF55961">
    <property type="entry name" value="Bet v1-like"/>
    <property type="match status" value="1"/>
</dbReference>
<dbReference type="AlphaFoldDB" id="A0A0L1JPV8"/>
<keyword evidence="2" id="KW-1185">Reference proteome</keyword>
<protein>
    <submittedName>
        <fullName evidence="1">Polyketide cyclase</fullName>
    </submittedName>
</protein>
<dbReference type="EMBL" id="AQQZ01000004">
    <property type="protein sequence ID" value="KNG93804.1"/>
    <property type="molecule type" value="Genomic_DNA"/>
</dbReference>
<dbReference type="Proteomes" id="UP000036938">
    <property type="component" value="Unassembled WGS sequence"/>
</dbReference>
<comment type="caution">
    <text evidence="1">The sequence shown here is derived from an EMBL/GenBank/DDBJ whole genome shotgun (WGS) entry which is preliminary data.</text>
</comment>
<dbReference type="Pfam" id="PF10604">
    <property type="entry name" value="Polyketide_cyc2"/>
    <property type="match status" value="1"/>
</dbReference>
<organism evidence="1 2">
    <name type="scientific">Pseudaestuariivita atlantica</name>
    <dbReference type="NCBI Taxonomy" id="1317121"/>
    <lineage>
        <taxon>Bacteria</taxon>
        <taxon>Pseudomonadati</taxon>
        <taxon>Pseudomonadota</taxon>
        <taxon>Alphaproteobacteria</taxon>
        <taxon>Rhodobacterales</taxon>
        <taxon>Paracoccaceae</taxon>
        <taxon>Pseudaestuariivita</taxon>
    </lineage>
</organism>
<name>A0A0L1JPV8_9RHOB</name>
<dbReference type="OrthoDB" id="9807923at2"/>
<dbReference type="CDD" id="cd07818">
    <property type="entry name" value="SRPBCC_1"/>
    <property type="match status" value="1"/>
</dbReference>
<reference evidence="1 2" key="1">
    <citation type="journal article" date="2015" name="Int. J. Syst. Evol. Microbiol.">
        <title>Aestuariivita atlantica sp. nov., isolated from deep sea sediment of the Atlantic Ocean.</title>
        <authorList>
            <person name="Li G."/>
            <person name="Lai Q."/>
            <person name="Du Y."/>
            <person name="Liu X."/>
            <person name="Sun F."/>
            <person name="Shao Z."/>
        </authorList>
    </citation>
    <scope>NUCLEOTIDE SEQUENCE [LARGE SCALE GENOMIC DNA]</scope>
    <source>
        <strain evidence="1 2">22II-S11-z3</strain>
    </source>
</reference>
<dbReference type="STRING" id="1317121.ATO11_11570"/>
<dbReference type="InterPro" id="IPR023393">
    <property type="entry name" value="START-like_dom_sf"/>
</dbReference>
<dbReference type="InterPro" id="IPR019587">
    <property type="entry name" value="Polyketide_cyclase/dehydratase"/>
</dbReference>
<dbReference type="Gene3D" id="3.30.530.20">
    <property type="match status" value="1"/>
</dbReference>
<dbReference type="RefSeq" id="WP_050531009.1">
    <property type="nucleotide sequence ID" value="NZ_AQQZ01000004.1"/>
</dbReference>
<evidence type="ECO:0000313" key="1">
    <source>
        <dbReference type="EMBL" id="KNG93804.1"/>
    </source>
</evidence>
<accession>A0A0L1JPV8</accession>
<sequence>MALATTLTIAAGVLAATTAGTYLLPRNVDVQRSAVIDATPAEIIALASSTDGFQRINPYASADPALKITPFGPVAGVGSGFAFDGKDGKGTQTVAFVSDTRVVYDIDMGAMGKPTQMIDLEQVEGGTRVTWSVEADMGHNPVFRVFGLFMDGMMGATFDQGLANLAKATA</sequence>
<proteinExistence type="predicted"/>
<gene>
    <name evidence="1" type="ORF">ATO11_11570</name>
</gene>